<evidence type="ECO:0000313" key="8">
    <source>
        <dbReference type="Proteomes" id="UP000461162"/>
    </source>
</evidence>
<dbReference type="Proteomes" id="UP000461162">
    <property type="component" value="Unassembled WGS sequence"/>
</dbReference>
<evidence type="ECO:0000256" key="3">
    <source>
        <dbReference type="ARBA" id="ARBA00022692"/>
    </source>
</evidence>
<accession>A0A7K1KLZ9</accession>
<evidence type="ECO:0000313" key="7">
    <source>
        <dbReference type="EMBL" id="MUM77085.1"/>
    </source>
</evidence>
<evidence type="ECO:0000256" key="2">
    <source>
        <dbReference type="ARBA" id="ARBA00022475"/>
    </source>
</evidence>
<keyword evidence="8" id="KW-1185">Reference proteome</keyword>
<feature type="transmembrane region" description="Helical" evidence="6">
    <location>
        <begin position="140"/>
        <end position="158"/>
    </location>
</feature>
<feature type="transmembrane region" description="Helical" evidence="6">
    <location>
        <begin position="198"/>
        <end position="225"/>
    </location>
</feature>
<evidence type="ECO:0000256" key="1">
    <source>
        <dbReference type="ARBA" id="ARBA00004651"/>
    </source>
</evidence>
<dbReference type="Pfam" id="PF02690">
    <property type="entry name" value="Na_Pi_cotrans"/>
    <property type="match status" value="2"/>
</dbReference>
<feature type="transmembrane region" description="Helical" evidence="6">
    <location>
        <begin position="279"/>
        <end position="302"/>
    </location>
</feature>
<keyword evidence="2" id="KW-1003">Cell membrane</keyword>
<reference evidence="7 8" key="1">
    <citation type="submission" date="2019-11" db="EMBL/GenBank/DDBJ databases">
        <title>Pseudodesulfovibrio alkaliphilus, sp. nov., an alkaliphilic sulfate-reducing bacteria from mud volcano of Taman peninsula, Russia.</title>
        <authorList>
            <person name="Frolova A."/>
            <person name="Merkel A.Y."/>
            <person name="Slobodkin A.I."/>
        </authorList>
    </citation>
    <scope>NUCLEOTIDE SEQUENCE [LARGE SCALE GENOMIC DNA]</scope>
    <source>
        <strain evidence="7 8">F-1</strain>
    </source>
</reference>
<comment type="subcellular location">
    <subcellularLocation>
        <location evidence="1">Cell membrane</location>
        <topology evidence="1">Multi-pass membrane protein</topology>
    </subcellularLocation>
</comment>
<dbReference type="AlphaFoldDB" id="A0A7K1KLZ9"/>
<proteinExistence type="predicted"/>
<dbReference type="GO" id="GO:0005886">
    <property type="term" value="C:plasma membrane"/>
    <property type="evidence" value="ECO:0007669"/>
    <property type="project" value="UniProtKB-SubCell"/>
</dbReference>
<dbReference type="GO" id="GO:0005436">
    <property type="term" value="F:sodium:phosphate symporter activity"/>
    <property type="evidence" value="ECO:0007669"/>
    <property type="project" value="InterPro"/>
</dbReference>
<gene>
    <name evidence="7" type="ORF">GKC30_05520</name>
</gene>
<feature type="transmembrane region" description="Helical" evidence="6">
    <location>
        <begin position="245"/>
        <end position="267"/>
    </location>
</feature>
<keyword evidence="5 6" id="KW-0472">Membrane</keyword>
<dbReference type="EMBL" id="WODC01000002">
    <property type="protein sequence ID" value="MUM77085.1"/>
    <property type="molecule type" value="Genomic_DNA"/>
</dbReference>
<dbReference type="InterPro" id="IPR003841">
    <property type="entry name" value="Na/Pi_transpt"/>
</dbReference>
<dbReference type="GO" id="GO:0044341">
    <property type="term" value="P:sodium-dependent phosphate transport"/>
    <property type="evidence" value="ECO:0007669"/>
    <property type="project" value="InterPro"/>
</dbReference>
<dbReference type="RefSeq" id="WP_155932844.1">
    <property type="nucleotide sequence ID" value="NZ_WODC01000002.1"/>
</dbReference>
<feature type="transmembrane region" description="Helical" evidence="6">
    <location>
        <begin position="85"/>
        <end position="105"/>
    </location>
</feature>
<evidence type="ECO:0000256" key="6">
    <source>
        <dbReference type="SAM" id="Phobius"/>
    </source>
</evidence>
<keyword evidence="4 6" id="KW-1133">Transmembrane helix</keyword>
<keyword evidence="3 6" id="KW-0812">Transmembrane</keyword>
<feature type="transmembrane region" description="Helical" evidence="6">
    <location>
        <begin position="54"/>
        <end position="78"/>
    </location>
</feature>
<name>A0A7K1KLZ9_9BACT</name>
<dbReference type="PANTHER" id="PTHR10010">
    <property type="entry name" value="SOLUTE CARRIER FAMILY 34 SODIUM PHOSPHATE , MEMBER 2-RELATED"/>
    <property type="match status" value="1"/>
</dbReference>
<feature type="transmembrane region" description="Helical" evidence="6">
    <location>
        <begin position="170"/>
        <end position="191"/>
    </location>
</feature>
<dbReference type="PANTHER" id="PTHR10010:SF46">
    <property type="entry name" value="SODIUM-DEPENDENT PHOSPHATE TRANSPORT PROTEIN 2B"/>
    <property type="match status" value="1"/>
</dbReference>
<protein>
    <submittedName>
        <fullName evidence="7">Na/Pi cotransporter family protein</fullName>
    </submittedName>
</protein>
<comment type="caution">
    <text evidence="7">The sequence shown here is derived from an EMBL/GenBank/DDBJ whole genome shotgun (WGS) entry which is preliminary data.</text>
</comment>
<evidence type="ECO:0000256" key="4">
    <source>
        <dbReference type="ARBA" id="ARBA00022989"/>
    </source>
</evidence>
<sequence>MTFPLLASLVGGVGLFLLGMGLMTRGLRSAAGPALRTILGKWTRTPLHGLVSGFMITALVQSSSAVTVAVIGFVNAGLMTLGQSVGVIFGTNIGTTVTGWIVAAVGVSVEVKAMALPMIGIGVFMGLGNGQTRRKHLGEALTGFGLFFLGIQVLQSAFLDVGKGLDLTSLHLGSGMDMLVFTAVGFGLTLLMQSSSAAMALVLTAAMTGVISLESAAAGVVGTNIGTTSTAMLSVIGATDNAKKVAAAHIIFNLVTGLVALLLIPLLTSAVRAIGAAEAIWMGTILALFHTGFNLLGVLIFLPLTPRLVALLDTRIGRDDDEMSRPKYLDDNVLKTPTMAMEALFMELGRLGEMTRLMGQKALAAKFRYKDFNRDKTAQESLVEAIRTFCARLGNVDLPATVNDKLPWALRSAQYFSKSANIMETMSHEHALLDHQLPGGASTAAREMRREVRDILNAAHTPCAEEYSELKHMLGHLKSTYDALKEELLRLGTQGRLELPRMVQLLDYHSSLRSMCEQAVKGTLAWSGLREPNVICQTADESNEYSWKTPA</sequence>
<evidence type="ECO:0000256" key="5">
    <source>
        <dbReference type="ARBA" id="ARBA00023136"/>
    </source>
</evidence>
<dbReference type="NCBIfam" id="NF037997">
    <property type="entry name" value="Na_Pi_symport"/>
    <property type="match status" value="1"/>
</dbReference>
<feature type="transmembrane region" description="Helical" evidence="6">
    <location>
        <begin position="111"/>
        <end position="128"/>
    </location>
</feature>
<organism evidence="7 8">
    <name type="scientific">Pseudodesulfovibrio alkaliphilus</name>
    <dbReference type="NCBI Taxonomy" id="2661613"/>
    <lineage>
        <taxon>Bacteria</taxon>
        <taxon>Pseudomonadati</taxon>
        <taxon>Thermodesulfobacteriota</taxon>
        <taxon>Desulfovibrionia</taxon>
        <taxon>Desulfovibrionales</taxon>
        <taxon>Desulfovibrionaceae</taxon>
    </lineage>
</organism>